<keyword evidence="5" id="KW-0998">Cell outer membrane</keyword>
<comment type="subcellular location">
    <subcellularLocation>
        <location evidence="1">Cell outer membrane</location>
        <topology evidence="1">Lipid-anchor</topology>
    </subcellularLocation>
</comment>
<dbReference type="Proteomes" id="UP001597106">
    <property type="component" value="Unassembled WGS sequence"/>
</dbReference>
<evidence type="ECO:0000313" key="8">
    <source>
        <dbReference type="Proteomes" id="UP001597106"/>
    </source>
</evidence>
<dbReference type="InterPro" id="IPR032831">
    <property type="entry name" value="LptM_cons"/>
</dbReference>
<sequence>MFASSTKLIALALLLCTLSACGLKGNLYLPERQYPQPQPPSDKSPS</sequence>
<comment type="caution">
    <text evidence="7">The sequence shown here is derived from an EMBL/GenBank/DDBJ whole genome shotgun (WGS) entry which is preliminary data.</text>
</comment>
<keyword evidence="8" id="KW-1185">Reference proteome</keyword>
<dbReference type="EMBL" id="JBHTJW010000002">
    <property type="protein sequence ID" value="MFD0928890.1"/>
    <property type="molecule type" value="Genomic_DNA"/>
</dbReference>
<keyword evidence="2" id="KW-0732">Signal</keyword>
<keyword evidence="3" id="KW-0472">Membrane</keyword>
<evidence type="ECO:0000256" key="1">
    <source>
        <dbReference type="ARBA" id="ARBA00004459"/>
    </source>
</evidence>
<dbReference type="RefSeq" id="WP_379074049.1">
    <property type="nucleotide sequence ID" value="NZ_JBHTJW010000002.1"/>
</dbReference>
<evidence type="ECO:0000256" key="6">
    <source>
        <dbReference type="ARBA" id="ARBA00023288"/>
    </source>
</evidence>
<reference evidence="8" key="1">
    <citation type="journal article" date="2019" name="Int. J. Syst. Evol. Microbiol.">
        <title>The Global Catalogue of Microorganisms (GCM) 10K type strain sequencing project: providing services to taxonomists for standard genome sequencing and annotation.</title>
        <authorList>
            <consortium name="The Broad Institute Genomics Platform"/>
            <consortium name="The Broad Institute Genome Sequencing Center for Infectious Disease"/>
            <person name="Wu L."/>
            <person name="Ma J."/>
        </authorList>
    </citation>
    <scope>NUCLEOTIDE SEQUENCE [LARGE SCALE GENOMIC DNA]</scope>
    <source>
        <strain evidence="8">CCUG 59685</strain>
    </source>
</reference>
<evidence type="ECO:0000256" key="3">
    <source>
        <dbReference type="ARBA" id="ARBA00023136"/>
    </source>
</evidence>
<name>A0ABW3GGM4_9PROT</name>
<evidence type="ECO:0000256" key="5">
    <source>
        <dbReference type="ARBA" id="ARBA00023237"/>
    </source>
</evidence>
<evidence type="ECO:0000256" key="4">
    <source>
        <dbReference type="ARBA" id="ARBA00023139"/>
    </source>
</evidence>
<accession>A0ABW3GGM4</accession>
<protein>
    <submittedName>
        <fullName evidence="7">Lipoprotein</fullName>
    </submittedName>
</protein>
<evidence type="ECO:0000256" key="2">
    <source>
        <dbReference type="ARBA" id="ARBA00022729"/>
    </source>
</evidence>
<dbReference type="PROSITE" id="PS51257">
    <property type="entry name" value="PROKAR_LIPOPROTEIN"/>
    <property type="match status" value="1"/>
</dbReference>
<evidence type="ECO:0000313" key="7">
    <source>
        <dbReference type="EMBL" id="MFD0928890.1"/>
    </source>
</evidence>
<proteinExistence type="predicted"/>
<gene>
    <name evidence="7" type="ORF">ACFQ1T_03760</name>
</gene>
<keyword evidence="4" id="KW-0564">Palmitate</keyword>
<dbReference type="NCBIfam" id="NF047847">
    <property type="entry name" value="SS_mature_LptM"/>
    <property type="match status" value="1"/>
</dbReference>
<organism evidence="7 8">
    <name type="scientific">Methylophilus glucosoxydans</name>
    <dbReference type="NCBI Taxonomy" id="752553"/>
    <lineage>
        <taxon>Bacteria</taxon>
        <taxon>Pseudomonadati</taxon>
        <taxon>Pseudomonadota</taxon>
        <taxon>Betaproteobacteria</taxon>
        <taxon>Nitrosomonadales</taxon>
        <taxon>Methylophilaceae</taxon>
        <taxon>Methylophilus</taxon>
    </lineage>
</organism>
<keyword evidence="6 7" id="KW-0449">Lipoprotein</keyword>